<dbReference type="RefSeq" id="WP_035083578.1">
    <property type="nucleotide sequence ID" value="NZ_JQGC01000011.1"/>
</dbReference>
<comment type="caution">
    <text evidence="2">The sequence shown here is derived from an EMBL/GenBank/DDBJ whole genome shotgun (WGS) entry which is preliminary data.</text>
</comment>
<evidence type="ECO:0000256" key="1">
    <source>
        <dbReference type="SAM" id="SignalP"/>
    </source>
</evidence>
<sequence length="214" mass="23157">MIARISLLALSLALAVAPAMANDKVKTAPQAISCDGVFGPKSSDALVRETFGDENVETGTVYGVEGIELEATTVYPDDPERVMQFSWWDEEELEYLSSVELAPSQETPAGVKIGMSVAEVEAINGAPFTIGGFWWDYGGGAMFEKGALANPETGCGFWIRFAPKDEYPESVDVTPVSGEVTVPSSEPLLETLDVRVQSINLGYPWPEELPQPEY</sequence>
<protein>
    <submittedName>
        <fullName evidence="2">Uncharacterized protein</fullName>
    </submittedName>
</protein>
<evidence type="ECO:0000313" key="2">
    <source>
        <dbReference type="EMBL" id="KFL30703.1"/>
    </source>
</evidence>
<feature type="signal peptide" evidence="1">
    <location>
        <begin position="1"/>
        <end position="21"/>
    </location>
</feature>
<proteinExistence type="predicted"/>
<dbReference type="OrthoDB" id="1144014at2"/>
<dbReference type="EMBL" id="JQGC01000011">
    <property type="protein sequence ID" value="KFL30703.1"/>
    <property type="molecule type" value="Genomic_DNA"/>
</dbReference>
<name>A0A087M1F0_9HYPH</name>
<keyword evidence="3" id="KW-1185">Reference proteome</keyword>
<dbReference type="Proteomes" id="UP000028981">
    <property type="component" value="Unassembled WGS sequence"/>
</dbReference>
<dbReference type="STRING" id="46914.JP75_13260"/>
<keyword evidence="1" id="KW-0732">Signal</keyword>
<organism evidence="2 3">
    <name type="scientific">Devosia riboflavina</name>
    <dbReference type="NCBI Taxonomy" id="46914"/>
    <lineage>
        <taxon>Bacteria</taxon>
        <taxon>Pseudomonadati</taxon>
        <taxon>Pseudomonadota</taxon>
        <taxon>Alphaproteobacteria</taxon>
        <taxon>Hyphomicrobiales</taxon>
        <taxon>Devosiaceae</taxon>
        <taxon>Devosia</taxon>
    </lineage>
</organism>
<reference evidence="2 3" key="1">
    <citation type="submission" date="2014-08" db="EMBL/GenBank/DDBJ databases">
        <authorList>
            <person name="Hassan Y.I."/>
            <person name="Lepp D."/>
            <person name="Zhou T."/>
        </authorList>
    </citation>
    <scope>NUCLEOTIDE SEQUENCE [LARGE SCALE GENOMIC DNA]</scope>
    <source>
        <strain evidence="2 3">IFO13584</strain>
    </source>
</reference>
<accession>A0A087M1F0</accession>
<gene>
    <name evidence="2" type="ORF">JP75_13260</name>
</gene>
<feature type="chain" id="PRO_5001825806" evidence="1">
    <location>
        <begin position="22"/>
        <end position="214"/>
    </location>
</feature>
<evidence type="ECO:0000313" key="3">
    <source>
        <dbReference type="Proteomes" id="UP000028981"/>
    </source>
</evidence>
<dbReference type="AlphaFoldDB" id="A0A087M1F0"/>